<dbReference type="EMBL" id="FOHV01000001">
    <property type="protein sequence ID" value="SES63779.1"/>
    <property type="molecule type" value="Genomic_DNA"/>
</dbReference>
<dbReference type="AlphaFoldDB" id="A0A1H9Y4R7"/>
<accession>A0A1H9Y4R7</accession>
<reference evidence="3" key="1">
    <citation type="submission" date="2016-10" db="EMBL/GenBank/DDBJ databases">
        <authorList>
            <person name="Varghese N."/>
            <person name="Submissions S."/>
        </authorList>
    </citation>
    <scope>NUCLEOTIDE SEQUENCE [LARGE SCALE GENOMIC DNA]</scope>
    <source>
        <strain evidence="3">DSM 18579</strain>
    </source>
</reference>
<dbReference type="RefSeq" id="WP_093316476.1">
    <property type="nucleotide sequence ID" value="NZ_FOHV01000001.1"/>
</dbReference>
<organism evidence="2 3">
    <name type="scientific">Thorsellia anophelis DSM 18579</name>
    <dbReference type="NCBI Taxonomy" id="1123402"/>
    <lineage>
        <taxon>Bacteria</taxon>
        <taxon>Pseudomonadati</taxon>
        <taxon>Pseudomonadota</taxon>
        <taxon>Gammaproteobacteria</taxon>
        <taxon>Enterobacterales</taxon>
        <taxon>Thorselliaceae</taxon>
        <taxon>Thorsellia</taxon>
    </lineage>
</organism>
<dbReference type="STRING" id="1123402.SAMN02583745_00051"/>
<evidence type="ECO:0000313" key="3">
    <source>
        <dbReference type="Proteomes" id="UP000242642"/>
    </source>
</evidence>
<protein>
    <submittedName>
        <fullName evidence="2">Uncharacterized protein</fullName>
    </submittedName>
</protein>
<sequence length="102" mass="11167">MQNQLKSSLFSIGIVCLSSFISLPAIADDCQYIKEQLTVISKKAQNLTQSAERNQNVDLLLTSLLSNIDTLEEPSKTEVCSNAKLKIEPLLDGIAALELESK</sequence>
<keyword evidence="3" id="KW-1185">Reference proteome</keyword>
<evidence type="ECO:0000256" key="1">
    <source>
        <dbReference type="SAM" id="SignalP"/>
    </source>
</evidence>
<feature type="chain" id="PRO_5017383692" evidence="1">
    <location>
        <begin position="28"/>
        <end position="102"/>
    </location>
</feature>
<dbReference type="Proteomes" id="UP000242642">
    <property type="component" value="Unassembled WGS sequence"/>
</dbReference>
<name>A0A1H9Y4R7_9GAMM</name>
<gene>
    <name evidence="2" type="ORF">SAMN02583745_00051</name>
</gene>
<proteinExistence type="predicted"/>
<feature type="signal peptide" evidence="1">
    <location>
        <begin position="1"/>
        <end position="27"/>
    </location>
</feature>
<evidence type="ECO:0000313" key="2">
    <source>
        <dbReference type="EMBL" id="SES63779.1"/>
    </source>
</evidence>
<keyword evidence="1" id="KW-0732">Signal</keyword>